<organism evidence="2 3">
    <name type="scientific">Schizophyllum amplum</name>
    <dbReference type="NCBI Taxonomy" id="97359"/>
    <lineage>
        <taxon>Eukaryota</taxon>
        <taxon>Fungi</taxon>
        <taxon>Dikarya</taxon>
        <taxon>Basidiomycota</taxon>
        <taxon>Agaricomycotina</taxon>
        <taxon>Agaricomycetes</taxon>
        <taxon>Agaricomycetidae</taxon>
        <taxon>Agaricales</taxon>
        <taxon>Schizophyllaceae</taxon>
        <taxon>Schizophyllum</taxon>
    </lineage>
</organism>
<gene>
    <name evidence="2" type="ORF">BD626DRAFT_541016</name>
</gene>
<evidence type="ECO:0000313" key="3">
    <source>
        <dbReference type="Proteomes" id="UP000320762"/>
    </source>
</evidence>
<evidence type="ECO:0000313" key="2">
    <source>
        <dbReference type="EMBL" id="TRM56716.1"/>
    </source>
</evidence>
<reference evidence="2 3" key="1">
    <citation type="journal article" date="2019" name="New Phytol.">
        <title>Comparative genomics reveals unique wood-decay strategies and fruiting body development in the Schizophyllaceae.</title>
        <authorList>
            <person name="Almasi E."/>
            <person name="Sahu N."/>
            <person name="Krizsan K."/>
            <person name="Balint B."/>
            <person name="Kovacs G.M."/>
            <person name="Kiss B."/>
            <person name="Cseklye J."/>
            <person name="Drula E."/>
            <person name="Henrissat B."/>
            <person name="Nagy I."/>
            <person name="Chovatia M."/>
            <person name="Adam C."/>
            <person name="LaButti K."/>
            <person name="Lipzen A."/>
            <person name="Riley R."/>
            <person name="Grigoriev I.V."/>
            <person name="Nagy L.G."/>
        </authorList>
    </citation>
    <scope>NUCLEOTIDE SEQUENCE [LARGE SCALE GENOMIC DNA]</scope>
    <source>
        <strain evidence="2 3">NL-1724</strain>
    </source>
</reference>
<sequence length="278" mass="31215">MSFGHHVSVSGFLSIEDRIASLRAAYDLADKHVVPTVAGDRIACHLDGCGWIRKLRDEERHAAFIIFKEHVQSHVDEMAQVSLNAGDKSLPQIIRPINRAGGHNSMLGMMSSYPTTTFGYRCSSRRCSQNLYERHSLVEHLANEHLDLGVAAYCPLCTTVIAAHMQSEDTHALLNPRTLGAHGDPEEMIPIKLATGSGPVRTIMVTRDSQLYLNAWLVNCQYQPRIEDHPLLRVLQDILLEHYEAAKCDALHLVRRSVSLEDELARLGDWRVHDNSRI</sequence>
<proteinExistence type="predicted"/>
<dbReference type="AlphaFoldDB" id="A0A550BW33"/>
<dbReference type="Proteomes" id="UP000320762">
    <property type="component" value="Unassembled WGS sequence"/>
</dbReference>
<name>A0A550BW33_9AGAR</name>
<dbReference type="PROSITE" id="PS00028">
    <property type="entry name" value="ZINC_FINGER_C2H2_1"/>
    <property type="match status" value="1"/>
</dbReference>
<dbReference type="InterPro" id="IPR013087">
    <property type="entry name" value="Znf_C2H2_type"/>
</dbReference>
<accession>A0A550BW33</accession>
<dbReference type="EMBL" id="VDMD01000060">
    <property type="protein sequence ID" value="TRM56716.1"/>
    <property type="molecule type" value="Genomic_DNA"/>
</dbReference>
<protein>
    <recommendedName>
        <fullName evidence="1">C2H2-type domain-containing protein</fullName>
    </recommendedName>
</protein>
<comment type="caution">
    <text evidence="2">The sequence shown here is derived from an EMBL/GenBank/DDBJ whole genome shotgun (WGS) entry which is preliminary data.</text>
</comment>
<evidence type="ECO:0000259" key="1">
    <source>
        <dbReference type="PROSITE" id="PS00028"/>
    </source>
</evidence>
<feature type="domain" description="C2H2-type" evidence="1">
    <location>
        <begin position="122"/>
        <end position="145"/>
    </location>
</feature>
<keyword evidence="3" id="KW-1185">Reference proteome</keyword>